<dbReference type="PANTHER" id="PTHR31065:SF1">
    <property type="entry name" value="OS09G0116050 PROTEIN"/>
    <property type="match status" value="1"/>
</dbReference>
<dbReference type="Pfam" id="PF04640">
    <property type="entry name" value="PLATZ"/>
    <property type="match status" value="1"/>
</dbReference>
<feature type="region of interest" description="Disordered" evidence="1">
    <location>
        <begin position="293"/>
        <end position="325"/>
    </location>
</feature>
<feature type="compositionally biased region" description="Basic residues" evidence="1">
    <location>
        <begin position="249"/>
        <end position="264"/>
    </location>
</feature>
<feature type="compositionally biased region" description="Basic and acidic residues" evidence="1">
    <location>
        <begin position="684"/>
        <end position="697"/>
    </location>
</feature>
<feature type="compositionally biased region" description="Acidic residues" evidence="1">
    <location>
        <begin position="866"/>
        <end position="875"/>
    </location>
</feature>
<organism evidence="2">
    <name type="scientific">Chloropicon roscoffensis</name>
    <dbReference type="NCBI Taxonomy" id="1461544"/>
    <lineage>
        <taxon>Eukaryota</taxon>
        <taxon>Viridiplantae</taxon>
        <taxon>Chlorophyta</taxon>
        <taxon>Chloropicophyceae</taxon>
        <taxon>Chloropicales</taxon>
        <taxon>Chloropicaceae</taxon>
        <taxon>Chloropicon</taxon>
    </lineage>
</organism>
<feature type="compositionally biased region" description="Acidic residues" evidence="1">
    <location>
        <begin position="617"/>
        <end position="637"/>
    </location>
</feature>
<feature type="compositionally biased region" description="Basic and acidic residues" evidence="1">
    <location>
        <begin position="884"/>
        <end position="896"/>
    </location>
</feature>
<feature type="compositionally biased region" description="Basic residues" evidence="1">
    <location>
        <begin position="669"/>
        <end position="683"/>
    </location>
</feature>
<dbReference type="InterPro" id="IPR006734">
    <property type="entry name" value="PLATZ"/>
</dbReference>
<feature type="region of interest" description="Disordered" evidence="1">
    <location>
        <begin position="569"/>
        <end position="896"/>
    </location>
</feature>
<feature type="compositionally biased region" description="Pro residues" evidence="1">
    <location>
        <begin position="820"/>
        <end position="830"/>
    </location>
</feature>
<protein>
    <submittedName>
        <fullName evidence="2">Uncharacterized protein</fullName>
    </submittedName>
</protein>
<sequence>MEVETAMEVTGAEMIVEVAAPGHRLPRAADWLPALLSSTSFFKKCARCSERTHVGLGDSTLSHPPGGLWEKDVVKYLSLTSADARGVCDLCLKDHVGHHVIRIRRGAASNHPSVIPTAKLSKLVDISGIRVTNQGVDRVVDIHTMPPLLRNGHNLKHNKGRCLACDRLLKVPYCYCSLECKVKHCTGGEPLGERLPPGLELEGQPRDFGHYEEFLVHESGVFRKPKRQESSEDGEGSSGSDAAEEPRPHVRRRVPNVMRPRCRKDKNGPGLCNEMCCLKLSIDELSAETRRSRKLRAAQVTRSQAGRSGRKQKKQGDAGGQKLSRRAKESIDVAMSLGMDFEDQLSVFAASRELKCDESALVSHVKARKRVEESFFRELLAEMEEDDRDRSQDSKPGLEEEMGYMKRLADQGIREDEEMDECLAQICESGLVKPETRRVALEAIRGSGAREPRLLRNLLTRGVDFLEVVVDDWLESALKSENWTLTMGILETLTALTTEAADCMSVEERKRELRQAAVAWESWLSSDGGISPLQRHRHQGVMRAADALMKTLKFLATMVKLVEEVEEARNSVGGARAARKSVPTARKSVPAARKRVPAARKSAANATSARRPREMSSSEDDDLDLDLDLDQGVEADVGDSGLSGVSHATASEVTVATEARGSEMGGLARRSKGNKGPKVSRRAAGKDKGPARKDKGPAKKQKLRRSEATSPTPREGQRENEGEGLEFIQPKWKTNTEKRSSQGYISKKKDRFKGSTSKTLTQEDARNRTGSAGPSKEALMRLAKAQKLQAEVPKGPLKPPSVAQHRKRMRERSAIDNDVPPQPPQPPPPQASRFQSRQAPDLESSPEPSAIDYSAGESRPASPIPADEDVSDPMDCEVPHTYPHPRDREARGPFSRPAHERDWRTYFEALRRMPEEQVNVHHHQQEAEKKPRWDAFQEMSAYDEYERNLKETHARHENEEMRTSARNFEGIRQANVEPALHCVCNLNGIWNEQLIFDHPSMNLTRPRAPE</sequence>
<evidence type="ECO:0000256" key="1">
    <source>
        <dbReference type="SAM" id="MobiDB-lite"/>
    </source>
</evidence>
<dbReference type="EMBL" id="HBHZ01010814">
    <property type="protein sequence ID" value="CAE0195243.1"/>
    <property type="molecule type" value="Transcribed_RNA"/>
</dbReference>
<gene>
    <name evidence="2" type="ORF">CROS1456_LOCUS8340</name>
</gene>
<feature type="compositionally biased region" description="Low complexity" evidence="1">
    <location>
        <begin position="599"/>
        <end position="609"/>
    </location>
</feature>
<dbReference type="PANTHER" id="PTHR31065">
    <property type="entry name" value="PLATZ TRANSCRIPTION FACTOR FAMILY PROTEIN"/>
    <property type="match status" value="1"/>
</dbReference>
<proteinExistence type="predicted"/>
<reference evidence="2" key="1">
    <citation type="submission" date="2021-01" db="EMBL/GenBank/DDBJ databases">
        <authorList>
            <person name="Corre E."/>
            <person name="Pelletier E."/>
            <person name="Niang G."/>
            <person name="Scheremetjew M."/>
            <person name="Finn R."/>
            <person name="Kale V."/>
            <person name="Holt S."/>
            <person name="Cochrane G."/>
            <person name="Meng A."/>
            <person name="Brown T."/>
            <person name="Cohen L."/>
        </authorList>
    </citation>
    <scope>NUCLEOTIDE SEQUENCE</scope>
    <source>
        <strain evidence="2">RCC1871</strain>
    </source>
</reference>
<feature type="region of interest" description="Disordered" evidence="1">
    <location>
        <begin position="222"/>
        <end position="264"/>
    </location>
</feature>
<evidence type="ECO:0000313" key="2">
    <source>
        <dbReference type="EMBL" id="CAE0195243.1"/>
    </source>
</evidence>
<name>A0A7S3CFT0_9CHLO</name>
<feature type="compositionally biased region" description="Low complexity" evidence="1">
    <location>
        <begin position="645"/>
        <end position="659"/>
    </location>
</feature>
<dbReference type="AlphaFoldDB" id="A0A7S3CFT0"/>
<accession>A0A7S3CFT0</accession>